<feature type="region of interest" description="Disordered" evidence="1">
    <location>
        <begin position="100"/>
        <end position="131"/>
    </location>
</feature>
<name>A0AAD4U372_OVIAM</name>
<proteinExistence type="predicted"/>
<protein>
    <submittedName>
        <fullName evidence="2">Uncharacterized protein</fullName>
    </submittedName>
</protein>
<evidence type="ECO:0000313" key="3">
    <source>
        <dbReference type="Proteomes" id="UP001214576"/>
    </source>
</evidence>
<evidence type="ECO:0000313" key="2">
    <source>
        <dbReference type="EMBL" id="KAI4538997.1"/>
    </source>
</evidence>
<organism evidence="2 3">
    <name type="scientific">Ovis ammon polii</name>
    <dbReference type="NCBI Taxonomy" id="230172"/>
    <lineage>
        <taxon>Eukaryota</taxon>
        <taxon>Metazoa</taxon>
        <taxon>Chordata</taxon>
        <taxon>Craniata</taxon>
        <taxon>Vertebrata</taxon>
        <taxon>Euteleostomi</taxon>
        <taxon>Mammalia</taxon>
        <taxon>Eutheria</taxon>
        <taxon>Laurasiatheria</taxon>
        <taxon>Artiodactyla</taxon>
        <taxon>Ruminantia</taxon>
        <taxon>Pecora</taxon>
        <taxon>Bovidae</taxon>
        <taxon>Caprinae</taxon>
        <taxon>Ovis</taxon>
    </lineage>
</organism>
<accession>A0AAD4U372</accession>
<evidence type="ECO:0000256" key="1">
    <source>
        <dbReference type="SAM" id="MobiDB-lite"/>
    </source>
</evidence>
<comment type="caution">
    <text evidence="2">The sequence shown here is derived from an EMBL/GenBank/DDBJ whole genome shotgun (WGS) entry which is preliminary data.</text>
</comment>
<dbReference type="AlphaFoldDB" id="A0AAD4U372"/>
<dbReference type="EMBL" id="JAKZEL010000012">
    <property type="protein sequence ID" value="KAI4538997.1"/>
    <property type="molecule type" value="Genomic_DNA"/>
</dbReference>
<sequence length="131" mass="13234">MCAFDAKESVSSLFKGGPTSCLVGSPPPLYARTPLGLHLDLVVKGRVSKQLSRKQTERRAGNGTSVTRCAMCYSLCGGDRDEPGSPLAAAVAAAAAAAAAPAAAARTPSPRAHPGTPERSAAAGPIRPRAP</sequence>
<keyword evidence="3" id="KW-1185">Reference proteome</keyword>
<dbReference type="Proteomes" id="UP001214576">
    <property type="component" value="Unassembled WGS sequence"/>
</dbReference>
<gene>
    <name evidence="2" type="ORF">MG293_011264</name>
</gene>
<reference evidence="2" key="1">
    <citation type="submission" date="2022-03" db="EMBL/GenBank/DDBJ databases">
        <title>Genomic analyses of argali, domestic sheep and their hybrids provide insights into chromosomal evolution, heterosis and genetic basis of agronomic traits.</title>
        <authorList>
            <person name="Li M."/>
        </authorList>
    </citation>
    <scope>NUCLEOTIDE SEQUENCE</scope>
    <source>
        <strain evidence="2">CAU-MHL-2022a</strain>
        <tissue evidence="2">Skin</tissue>
    </source>
</reference>